<evidence type="ECO:0000259" key="4">
    <source>
        <dbReference type="PROSITE" id="PS50887"/>
    </source>
</evidence>
<dbReference type="KEGG" id="xdi:EZH22_17480"/>
<comment type="catalytic activity">
    <reaction evidence="2">
        <text>2 GTP = 3',3'-c-di-GMP + 2 diphosphate</text>
        <dbReference type="Rhea" id="RHEA:24898"/>
        <dbReference type="ChEBI" id="CHEBI:33019"/>
        <dbReference type="ChEBI" id="CHEBI:37565"/>
        <dbReference type="ChEBI" id="CHEBI:58805"/>
        <dbReference type="EC" id="2.7.7.65"/>
    </reaction>
</comment>
<dbReference type="InterPro" id="IPR050469">
    <property type="entry name" value="Diguanylate_Cyclase"/>
</dbReference>
<dbReference type="GO" id="GO:0005886">
    <property type="term" value="C:plasma membrane"/>
    <property type="evidence" value="ECO:0007669"/>
    <property type="project" value="TreeGrafter"/>
</dbReference>
<dbReference type="InterPro" id="IPR000160">
    <property type="entry name" value="GGDEF_dom"/>
</dbReference>
<dbReference type="AlphaFoldDB" id="A0A974PKW0"/>
<keyword evidence="3" id="KW-1133">Transmembrane helix</keyword>
<dbReference type="EMBL" id="CP063362">
    <property type="protein sequence ID" value="QRG04925.1"/>
    <property type="molecule type" value="Genomic_DNA"/>
</dbReference>
<evidence type="ECO:0000256" key="1">
    <source>
        <dbReference type="ARBA" id="ARBA00012528"/>
    </source>
</evidence>
<organism evidence="5 6">
    <name type="scientific">Xanthobacter dioxanivorans</name>
    <dbReference type="NCBI Taxonomy" id="2528964"/>
    <lineage>
        <taxon>Bacteria</taxon>
        <taxon>Pseudomonadati</taxon>
        <taxon>Pseudomonadota</taxon>
        <taxon>Alphaproteobacteria</taxon>
        <taxon>Hyphomicrobiales</taxon>
        <taxon>Xanthobacteraceae</taxon>
        <taxon>Xanthobacter</taxon>
    </lineage>
</organism>
<feature type="transmembrane region" description="Helical" evidence="3">
    <location>
        <begin position="92"/>
        <end position="113"/>
    </location>
</feature>
<dbReference type="InterPro" id="IPR043128">
    <property type="entry name" value="Rev_trsase/Diguanyl_cyclase"/>
</dbReference>
<sequence>MQFHVQTMLGISALVGVMLASMQLLAAVRLRASPLAFWGLSNLALSGGCLAIAARPSIGLPVSALAGNGLVFLGMGLLFSGIRTFDDRPAHVTWVLASAVAGALALGVSLAFGDNAPDRVSIASLIVAAWAGLSAVALLESSGSGPVMSRLPAGLLMAGIASIFLLRGIAAQFGYGGALHPLDTPAEHGTLVVSLGLAVAWSFGSLFMVLERLASVDDLTGLLNRRATLQRAVHFLGVAKARRIPLSVLLADLDHFKSVNDRFGHETGDAVLRHFALLMPGAVRPSDIVGRYGGEEFCIVLPGADEKGAHLTAERLRALAEECLVRVEGRDTRVTLSVGAATFLPSGPDLADVSELINTADGALYAAKASGRNCVVSARQNALRVTGARPGPRIAAGPAA</sequence>
<feature type="transmembrane region" description="Helical" evidence="3">
    <location>
        <begin position="151"/>
        <end position="170"/>
    </location>
</feature>
<keyword evidence="3" id="KW-0472">Membrane</keyword>
<feature type="transmembrane region" description="Helical" evidence="3">
    <location>
        <begin position="6"/>
        <end position="28"/>
    </location>
</feature>
<feature type="transmembrane region" description="Helical" evidence="3">
    <location>
        <begin position="35"/>
        <end position="54"/>
    </location>
</feature>
<dbReference type="GO" id="GO:0043709">
    <property type="term" value="P:cell adhesion involved in single-species biofilm formation"/>
    <property type="evidence" value="ECO:0007669"/>
    <property type="project" value="TreeGrafter"/>
</dbReference>
<gene>
    <name evidence="5" type="ORF">EZH22_17480</name>
</gene>
<evidence type="ECO:0000256" key="3">
    <source>
        <dbReference type="SAM" id="Phobius"/>
    </source>
</evidence>
<feature type="transmembrane region" description="Helical" evidence="3">
    <location>
        <begin position="60"/>
        <end position="80"/>
    </location>
</feature>
<accession>A0A974PKW0</accession>
<evidence type="ECO:0000313" key="5">
    <source>
        <dbReference type="EMBL" id="QRG04925.1"/>
    </source>
</evidence>
<feature type="transmembrane region" description="Helical" evidence="3">
    <location>
        <begin position="190"/>
        <end position="210"/>
    </location>
</feature>
<dbReference type="NCBIfam" id="TIGR00254">
    <property type="entry name" value="GGDEF"/>
    <property type="match status" value="1"/>
</dbReference>
<dbReference type="RefSeq" id="WP_203191800.1">
    <property type="nucleotide sequence ID" value="NZ_CP063362.1"/>
</dbReference>
<proteinExistence type="predicted"/>
<dbReference type="PANTHER" id="PTHR45138">
    <property type="entry name" value="REGULATORY COMPONENTS OF SENSORY TRANSDUCTION SYSTEM"/>
    <property type="match status" value="1"/>
</dbReference>
<dbReference type="Pfam" id="PF00990">
    <property type="entry name" value="GGDEF"/>
    <property type="match status" value="1"/>
</dbReference>
<dbReference type="GO" id="GO:0052621">
    <property type="term" value="F:diguanylate cyclase activity"/>
    <property type="evidence" value="ECO:0007669"/>
    <property type="project" value="UniProtKB-EC"/>
</dbReference>
<dbReference type="Gene3D" id="3.30.70.270">
    <property type="match status" value="1"/>
</dbReference>
<dbReference type="FunFam" id="3.30.70.270:FF:000001">
    <property type="entry name" value="Diguanylate cyclase domain protein"/>
    <property type="match status" value="1"/>
</dbReference>
<keyword evidence="6" id="KW-1185">Reference proteome</keyword>
<name>A0A974PKW0_9HYPH</name>
<evidence type="ECO:0000256" key="2">
    <source>
        <dbReference type="ARBA" id="ARBA00034247"/>
    </source>
</evidence>
<keyword evidence="3" id="KW-0812">Transmembrane</keyword>
<dbReference type="InterPro" id="IPR029787">
    <property type="entry name" value="Nucleotide_cyclase"/>
</dbReference>
<dbReference type="GO" id="GO:1902201">
    <property type="term" value="P:negative regulation of bacterial-type flagellum-dependent cell motility"/>
    <property type="evidence" value="ECO:0007669"/>
    <property type="project" value="TreeGrafter"/>
</dbReference>
<reference evidence="5 6" key="1">
    <citation type="submission" date="2020-10" db="EMBL/GenBank/DDBJ databases">
        <title>Degradation of 1,4-Dioxane by Xanthobacter sp. YN2, via a Novel Group-2 Soluble Di-Iron Monooxygenase.</title>
        <authorList>
            <person name="Ma F."/>
            <person name="Wang Y."/>
            <person name="Yang J."/>
            <person name="Guo H."/>
            <person name="Su D."/>
            <person name="Yu L."/>
        </authorList>
    </citation>
    <scope>NUCLEOTIDE SEQUENCE [LARGE SCALE GENOMIC DNA]</scope>
    <source>
        <strain evidence="5 6">YN2</strain>
    </source>
</reference>
<protein>
    <recommendedName>
        <fullName evidence="1">diguanylate cyclase</fullName>
        <ecNumber evidence="1">2.7.7.65</ecNumber>
    </recommendedName>
</protein>
<feature type="domain" description="GGDEF" evidence="4">
    <location>
        <begin position="244"/>
        <end position="380"/>
    </location>
</feature>
<dbReference type="SUPFAM" id="SSF55073">
    <property type="entry name" value="Nucleotide cyclase"/>
    <property type="match status" value="1"/>
</dbReference>
<dbReference type="CDD" id="cd01949">
    <property type="entry name" value="GGDEF"/>
    <property type="match status" value="1"/>
</dbReference>
<dbReference type="Proteomes" id="UP000596427">
    <property type="component" value="Chromosome"/>
</dbReference>
<feature type="transmembrane region" description="Helical" evidence="3">
    <location>
        <begin position="119"/>
        <end position="139"/>
    </location>
</feature>
<dbReference type="EC" id="2.7.7.65" evidence="1"/>
<dbReference type="SMART" id="SM00267">
    <property type="entry name" value="GGDEF"/>
    <property type="match status" value="1"/>
</dbReference>
<evidence type="ECO:0000313" key="6">
    <source>
        <dbReference type="Proteomes" id="UP000596427"/>
    </source>
</evidence>
<dbReference type="PANTHER" id="PTHR45138:SF9">
    <property type="entry name" value="DIGUANYLATE CYCLASE DGCM-RELATED"/>
    <property type="match status" value="1"/>
</dbReference>
<dbReference type="PROSITE" id="PS50887">
    <property type="entry name" value="GGDEF"/>
    <property type="match status" value="1"/>
</dbReference>